<sequence>MPAIVSVEAVLAHDDRRSVIVIGHCANVDDDVCQWFDLPIEIDPAQFLADEWVQAVRPGQWQALYG</sequence>
<dbReference type="EMBL" id="FMXM01000002">
    <property type="protein sequence ID" value="SDA40298.1"/>
    <property type="molecule type" value="Genomic_DNA"/>
</dbReference>
<dbReference type="AlphaFoldDB" id="A0A1G5V3U5"/>
<organism evidence="1 2">
    <name type="scientific">Mesorhizobium qingshengii</name>
    <dbReference type="NCBI Taxonomy" id="1165689"/>
    <lineage>
        <taxon>Bacteria</taxon>
        <taxon>Pseudomonadati</taxon>
        <taxon>Pseudomonadota</taxon>
        <taxon>Alphaproteobacteria</taxon>
        <taxon>Hyphomicrobiales</taxon>
        <taxon>Phyllobacteriaceae</taxon>
        <taxon>Mesorhizobium</taxon>
    </lineage>
</organism>
<gene>
    <name evidence="1" type="ORF">SAMN02927914_00224</name>
</gene>
<proteinExistence type="predicted"/>
<dbReference type="RefSeq" id="WP_091574896.1">
    <property type="nucleotide sequence ID" value="NZ_FMXM01000002.1"/>
</dbReference>
<accession>A0A1G5V3U5</accession>
<name>A0A1G5V3U5_9HYPH</name>
<reference evidence="1 2" key="1">
    <citation type="submission" date="2016-10" db="EMBL/GenBank/DDBJ databases">
        <authorList>
            <person name="de Groot N.N."/>
        </authorList>
    </citation>
    <scope>NUCLEOTIDE SEQUENCE [LARGE SCALE GENOMIC DNA]</scope>
    <source>
        <strain evidence="1 2">CGMCC 1.12097</strain>
    </source>
</reference>
<evidence type="ECO:0000313" key="2">
    <source>
        <dbReference type="Proteomes" id="UP000198588"/>
    </source>
</evidence>
<dbReference type="STRING" id="1165689.SAMN02927914_00224"/>
<protein>
    <submittedName>
        <fullName evidence="1">Uncharacterized protein</fullName>
    </submittedName>
</protein>
<evidence type="ECO:0000313" key="1">
    <source>
        <dbReference type="EMBL" id="SDA40298.1"/>
    </source>
</evidence>
<dbReference type="Proteomes" id="UP000198588">
    <property type="component" value="Unassembled WGS sequence"/>
</dbReference>